<dbReference type="EMBL" id="CP157485">
    <property type="protein sequence ID" value="XBO47877.1"/>
    <property type="molecule type" value="Genomic_DNA"/>
</dbReference>
<dbReference type="RefSeq" id="WP_406825275.1">
    <property type="nucleotide sequence ID" value="NZ_CP157485.1"/>
</dbReference>
<dbReference type="GO" id="GO:0018169">
    <property type="term" value="F:ribosomal S6-glutamic acid ligase activity"/>
    <property type="evidence" value="ECO:0007669"/>
    <property type="project" value="TreeGrafter"/>
</dbReference>
<dbReference type="InterPro" id="IPR026455">
    <property type="entry name" value="GRASP_w_spasm"/>
</dbReference>
<evidence type="ECO:0000313" key="1">
    <source>
        <dbReference type="EMBL" id="XBO47877.1"/>
    </source>
</evidence>
<reference evidence="1" key="1">
    <citation type="submission" date="2024-05" db="EMBL/GenBank/DDBJ databases">
        <authorList>
            <person name="Kim S."/>
            <person name="Heo J."/>
            <person name="Choi H."/>
            <person name="Choi Y."/>
            <person name="Kwon S.-W."/>
            <person name="Kim Y."/>
        </authorList>
    </citation>
    <scope>NUCLEOTIDE SEQUENCE</scope>
    <source>
        <strain evidence="1">KACC 23697</strain>
    </source>
</reference>
<dbReference type="Gene3D" id="3.30.470.20">
    <property type="entry name" value="ATP-grasp fold, B domain"/>
    <property type="match status" value="1"/>
</dbReference>
<protein>
    <submittedName>
        <fullName evidence="1">Grasp-with-spasm system ATP-grasp peptide maturase</fullName>
    </submittedName>
</protein>
<dbReference type="PANTHER" id="PTHR21621:SF0">
    <property type="entry name" value="BETA-CITRYLGLUTAMATE SYNTHASE B-RELATED"/>
    <property type="match status" value="1"/>
</dbReference>
<dbReference type="GO" id="GO:0005737">
    <property type="term" value="C:cytoplasm"/>
    <property type="evidence" value="ECO:0007669"/>
    <property type="project" value="TreeGrafter"/>
</dbReference>
<accession>A0AAU7K5L2</accession>
<proteinExistence type="predicted"/>
<name>A0AAU7K5L2_9SPHI</name>
<dbReference type="PANTHER" id="PTHR21621">
    <property type="entry name" value="RIBOSOMAL PROTEIN S6 MODIFICATION PROTEIN"/>
    <property type="match status" value="1"/>
</dbReference>
<dbReference type="AlphaFoldDB" id="A0AAU7K5L2"/>
<dbReference type="NCBIfam" id="TIGR04192">
    <property type="entry name" value="GRASP_w_spasm"/>
    <property type="match status" value="1"/>
</dbReference>
<dbReference type="GO" id="GO:0009432">
    <property type="term" value="P:SOS response"/>
    <property type="evidence" value="ECO:0007669"/>
    <property type="project" value="TreeGrafter"/>
</dbReference>
<gene>
    <name evidence="1" type="primary">gwsG</name>
    <name evidence="1" type="ORF">ABEG20_21545</name>
</gene>
<dbReference type="SUPFAM" id="SSF56059">
    <property type="entry name" value="Glutathione synthetase ATP-binding domain-like"/>
    <property type="match status" value="1"/>
</dbReference>
<organism evidence="1">
    <name type="scientific">Pedobacter sp. KACC 23697</name>
    <dbReference type="NCBI Taxonomy" id="3149230"/>
    <lineage>
        <taxon>Bacteria</taxon>
        <taxon>Pseudomonadati</taxon>
        <taxon>Bacteroidota</taxon>
        <taxon>Sphingobacteriia</taxon>
        <taxon>Sphingobacteriales</taxon>
        <taxon>Sphingobacteriaceae</taxon>
        <taxon>Pedobacter</taxon>
    </lineage>
</organism>
<sequence length="321" mass="37422">MSVLIISSETDQATNDVIRWIHHYGEKVSRINEYPEVKISCLDILSGKLSFQVGNEEISIDSIKSFWHRRDNFKIDFPKFVLKDDFLFSKELRINLQHELKKTNEFIHFKLLQKKSLGDFSKTDVNKLIVLECAKNVGIQIPETLITTSKEELFKFKDKHTEIICKAISEGILFSHIDLGNIYSYTSVVTNELYDKLPASFALSMFQNKIEKKYELRIFFLNQEFYAMAIFSQADAQTSIDFRKYNRQKPNRTIPFELPNELKDKLTTLMATLGLNTGSIDMAVTRQNEYIFFEVNPVGQFGMTSYPCNYYLERKIAEFLI</sequence>